<reference evidence="1 2" key="1">
    <citation type="submission" date="2016-05" db="EMBL/GenBank/DDBJ databases">
        <title>Genomic Taxonomy of the Vibrionaceae.</title>
        <authorList>
            <person name="Gomez-Gil B."/>
            <person name="Enciso-Ibarra J."/>
        </authorList>
    </citation>
    <scope>NUCLEOTIDE SEQUENCE [LARGE SCALE GENOMIC DNA]</scope>
    <source>
        <strain evidence="1 2">CAIM 1920</strain>
    </source>
</reference>
<gene>
    <name evidence="1" type="ORF">A8L45_05965</name>
</gene>
<protein>
    <submittedName>
        <fullName evidence="1">Uncharacterized protein</fullName>
    </submittedName>
</protein>
<evidence type="ECO:0000313" key="1">
    <source>
        <dbReference type="EMBL" id="ODA34513.1"/>
    </source>
</evidence>
<evidence type="ECO:0000313" key="2">
    <source>
        <dbReference type="Proteomes" id="UP000094936"/>
    </source>
</evidence>
<dbReference type="AlphaFoldDB" id="A0A1C3EMN7"/>
<keyword evidence="2" id="KW-1185">Reference proteome</keyword>
<name>A0A1C3EMN7_9GAMM</name>
<organism evidence="1 2">
    <name type="scientific">Veronia pacifica</name>
    <dbReference type="NCBI Taxonomy" id="1080227"/>
    <lineage>
        <taxon>Bacteria</taxon>
        <taxon>Pseudomonadati</taxon>
        <taxon>Pseudomonadota</taxon>
        <taxon>Gammaproteobacteria</taxon>
        <taxon>Vibrionales</taxon>
        <taxon>Vibrionaceae</taxon>
        <taxon>Veronia</taxon>
    </lineage>
</organism>
<dbReference type="RefSeq" id="WP_068900218.1">
    <property type="nucleotide sequence ID" value="NZ_JBHUIF010000015.1"/>
</dbReference>
<proteinExistence type="predicted"/>
<sequence length="65" mass="7357">MNNENVFARYSDYGTPADEHDTCGESSVFDPSTNRELTDMAIFTKDHSSAKPSSGAINMYFMQYY</sequence>
<accession>A0A1C3EMN7</accession>
<comment type="caution">
    <text evidence="1">The sequence shown here is derived from an EMBL/GenBank/DDBJ whole genome shotgun (WGS) entry which is preliminary data.</text>
</comment>
<dbReference type="Proteomes" id="UP000094936">
    <property type="component" value="Unassembled WGS sequence"/>
</dbReference>
<dbReference type="EMBL" id="LYBM01000007">
    <property type="protein sequence ID" value="ODA34513.1"/>
    <property type="molecule type" value="Genomic_DNA"/>
</dbReference>